<name>A0A815DL79_9BILA</name>
<proteinExistence type="predicted"/>
<evidence type="ECO:0000256" key="1">
    <source>
        <dbReference type="SAM" id="MobiDB-lite"/>
    </source>
</evidence>
<dbReference type="AlphaFoldDB" id="A0A815DL79"/>
<accession>A0A815DL79</accession>
<keyword evidence="3" id="KW-1185">Reference proteome</keyword>
<evidence type="ECO:0000313" key="3">
    <source>
        <dbReference type="Proteomes" id="UP000663832"/>
    </source>
</evidence>
<evidence type="ECO:0000313" key="2">
    <source>
        <dbReference type="EMBL" id="CAF1299823.1"/>
    </source>
</evidence>
<dbReference type="Proteomes" id="UP000663832">
    <property type="component" value="Unassembled WGS sequence"/>
</dbReference>
<sequence length="109" mass="12838">MNNKSLDMMIPLRDGATLDHIIMVAKKLEEIDYHHKEEERQLKYLNQTTTGNGTLHVKKSQYEAMDKYSKPLLTRNVQYPSNNETATHQQTTFNKKDTDRSYPPTNYYK</sequence>
<reference evidence="2" key="1">
    <citation type="submission" date="2021-02" db="EMBL/GenBank/DDBJ databases">
        <authorList>
            <person name="Nowell W R."/>
        </authorList>
    </citation>
    <scope>NUCLEOTIDE SEQUENCE</scope>
</reference>
<organism evidence="2 3">
    <name type="scientific">Adineta steineri</name>
    <dbReference type="NCBI Taxonomy" id="433720"/>
    <lineage>
        <taxon>Eukaryota</taxon>
        <taxon>Metazoa</taxon>
        <taxon>Spiralia</taxon>
        <taxon>Gnathifera</taxon>
        <taxon>Rotifera</taxon>
        <taxon>Eurotatoria</taxon>
        <taxon>Bdelloidea</taxon>
        <taxon>Adinetida</taxon>
        <taxon>Adinetidae</taxon>
        <taxon>Adineta</taxon>
    </lineage>
</organism>
<dbReference type="EMBL" id="CAJNOM010000265">
    <property type="protein sequence ID" value="CAF1299823.1"/>
    <property type="molecule type" value="Genomic_DNA"/>
</dbReference>
<protein>
    <submittedName>
        <fullName evidence="2">Uncharacterized protein</fullName>
    </submittedName>
</protein>
<feature type="region of interest" description="Disordered" evidence="1">
    <location>
        <begin position="77"/>
        <end position="109"/>
    </location>
</feature>
<feature type="compositionally biased region" description="Polar residues" evidence="1">
    <location>
        <begin position="77"/>
        <end position="93"/>
    </location>
</feature>
<gene>
    <name evidence="2" type="ORF">QVE165_LOCUS31180</name>
</gene>
<comment type="caution">
    <text evidence="2">The sequence shown here is derived from an EMBL/GenBank/DDBJ whole genome shotgun (WGS) entry which is preliminary data.</text>
</comment>